<keyword evidence="2" id="KW-1185">Reference proteome</keyword>
<evidence type="ECO:0000313" key="3">
    <source>
        <dbReference type="WBParaSite" id="Pan_g22406.t1"/>
    </source>
</evidence>
<feature type="region of interest" description="Disordered" evidence="1">
    <location>
        <begin position="1"/>
        <end position="21"/>
    </location>
</feature>
<evidence type="ECO:0000313" key="2">
    <source>
        <dbReference type="Proteomes" id="UP000492821"/>
    </source>
</evidence>
<reference evidence="3" key="2">
    <citation type="submission" date="2020-10" db="UniProtKB">
        <authorList>
            <consortium name="WormBaseParasite"/>
        </authorList>
    </citation>
    <scope>IDENTIFICATION</scope>
</reference>
<dbReference type="PANTHER" id="PTHR47331:SF1">
    <property type="entry name" value="GAG-LIKE PROTEIN"/>
    <property type="match status" value="1"/>
</dbReference>
<dbReference type="AlphaFoldDB" id="A0A7E4VML9"/>
<evidence type="ECO:0000256" key="1">
    <source>
        <dbReference type="SAM" id="MobiDB-lite"/>
    </source>
</evidence>
<organism evidence="2 3">
    <name type="scientific">Panagrellus redivivus</name>
    <name type="common">Microworm</name>
    <dbReference type="NCBI Taxonomy" id="6233"/>
    <lineage>
        <taxon>Eukaryota</taxon>
        <taxon>Metazoa</taxon>
        <taxon>Ecdysozoa</taxon>
        <taxon>Nematoda</taxon>
        <taxon>Chromadorea</taxon>
        <taxon>Rhabditida</taxon>
        <taxon>Tylenchina</taxon>
        <taxon>Panagrolaimomorpha</taxon>
        <taxon>Panagrolaimoidea</taxon>
        <taxon>Panagrolaimidae</taxon>
        <taxon>Panagrellus</taxon>
    </lineage>
</organism>
<protein>
    <submittedName>
        <fullName evidence="3">Uncharacterized protein</fullName>
    </submittedName>
</protein>
<dbReference type="InterPro" id="IPR005312">
    <property type="entry name" value="DUF1759"/>
</dbReference>
<sequence length="290" mass="33780">MSSNPFSTMKDLESLLPPKPQPSHGTMYPYWLQPIELDITPKFDGSYRTFNSFWQQFKPIHEAPYIPKAKKLALLIKSTVGEVREKLDRYDVVDELYDFIVDYLKREYGDPERAVNELYRMFNAVPHRGEPGNTLETMDTLQSILTQLEVRGENLQPMYHLFGMRLPTEIFRQLLKKKYPESMAELKIAAFEQYDFTIFLRRRFGSTSDDEPEDEPSNGSADFEKCLFCGKHPGRYECRTVPDVATRKAILADAGRCFHCFSSEHMARFCNDRPTCSKCGRRHHTFLCRA</sequence>
<name>A0A7E4VML9_PANRE</name>
<dbReference type="WBParaSite" id="Pan_g22406.t1">
    <property type="protein sequence ID" value="Pan_g22406.t1"/>
    <property type="gene ID" value="Pan_g22406"/>
</dbReference>
<accession>A0A7E4VML9</accession>
<reference evidence="2" key="1">
    <citation type="journal article" date="2013" name="Genetics">
        <title>The draft genome and transcriptome of Panagrellus redivivus are shaped by the harsh demands of a free-living lifestyle.</title>
        <authorList>
            <person name="Srinivasan J."/>
            <person name="Dillman A.R."/>
            <person name="Macchietto M.G."/>
            <person name="Heikkinen L."/>
            <person name="Lakso M."/>
            <person name="Fracchia K.M."/>
            <person name="Antoshechkin I."/>
            <person name="Mortazavi A."/>
            <person name="Wong G."/>
            <person name="Sternberg P.W."/>
        </authorList>
    </citation>
    <scope>NUCLEOTIDE SEQUENCE [LARGE SCALE GENOMIC DNA]</scope>
    <source>
        <strain evidence="2">MT8872</strain>
    </source>
</reference>
<proteinExistence type="predicted"/>
<dbReference type="PANTHER" id="PTHR47331">
    <property type="entry name" value="PHD-TYPE DOMAIN-CONTAINING PROTEIN"/>
    <property type="match status" value="1"/>
</dbReference>
<dbReference type="Proteomes" id="UP000492821">
    <property type="component" value="Unassembled WGS sequence"/>
</dbReference>
<dbReference type="Pfam" id="PF03564">
    <property type="entry name" value="DUF1759"/>
    <property type="match status" value="1"/>
</dbReference>